<protein>
    <submittedName>
        <fullName evidence="1">Uncharacterized protein</fullName>
    </submittedName>
</protein>
<dbReference type="Proteomes" id="UP000279457">
    <property type="component" value="Unassembled WGS sequence"/>
</dbReference>
<dbReference type="EMBL" id="RHHM01000010">
    <property type="protein sequence ID" value="RQM37653.1"/>
    <property type="molecule type" value="Genomic_DNA"/>
</dbReference>
<evidence type="ECO:0000313" key="1">
    <source>
        <dbReference type="EMBL" id="RQM37653.1"/>
    </source>
</evidence>
<sequence length="66" mass="7274">MSEAASAGNHPDRLEEAKNIALGWRMIGQITPHTLEDAVQLLRDSADHAATVYELLCTEISEKARK</sequence>
<name>A0A3N6SCG8_9GAMM</name>
<evidence type="ECO:0000313" key="2">
    <source>
        <dbReference type="Proteomes" id="UP000279457"/>
    </source>
</evidence>
<accession>A0A3N6SCG8</accession>
<comment type="caution">
    <text evidence="1">The sequence shown here is derived from an EMBL/GenBank/DDBJ whole genome shotgun (WGS) entry which is preliminary data.</text>
</comment>
<gene>
    <name evidence="1" type="ORF">EB241_14085</name>
</gene>
<organism evidence="1 2">
    <name type="scientific">Erwinia psidii</name>
    <dbReference type="NCBI Taxonomy" id="69224"/>
    <lineage>
        <taxon>Bacteria</taxon>
        <taxon>Pseudomonadati</taxon>
        <taxon>Pseudomonadota</taxon>
        <taxon>Gammaproteobacteria</taxon>
        <taxon>Enterobacterales</taxon>
        <taxon>Erwiniaceae</taxon>
        <taxon>Erwinia</taxon>
    </lineage>
</organism>
<dbReference type="AlphaFoldDB" id="A0A3N6SCG8"/>
<proteinExistence type="predicted"/>
<dbReference type="OrthoDB" id="6545703at2"/>
<reference evidence="1 2" key="1">
    <citation type="submission" date="2018-10" db="EMBL/GenBank/DDBJ databases">
        <title>Draft genome sequence for the type isolate of Erwinia psidii, agent causal of bacterial blight in guava (Psidium guajava) and wilt and die-back of Eucalyptus spp.</title>
        <authorList>
            <person name="Hermenegildo P.S."/>
            <person name="Santos S.A."/>
            <person name="Guimaraes L.M.S."/>
            <person name="Vidigal P.M.P."/>
            <person name="Pereira I.C."/>
            <person name="Badel J.L."/>
            <person name="Alfenas-Zerbini P."/>
            <person name="Ferreira M.A.S.V."/>
            <person name="Alfenas A.C."/>
        </authorList>
    </citation>
    <scope>NUCLEOTIDE SEQUENCE [LARGE SCALE GENOMIC DNA]</scope>
    <source>
        <strain evidence="1 2">IBSBF 435</strain>
    </source>
</reference>
<keyword evidence="2" id="KW-1185">Reference proteome</keyword>
<dbReference type="RefSeq" id="WP_124233707.1">
    <property type="nucleotide sequence ID" value="NZ_RHHM01000010.1"/>
</dbReference>